<dbReference type="InterPro" id="IPR006671">
    <property type="entry name" value="Cyclin_N"/>
</dbReference>
<keyword evidence="3" id="KW-1185">Reference proteome</keyword>
<proteinExistence type="inferred from homology"/>
<dbReference type="SUPFAM" id="SSF47954">
    <property type="entry name" value="Cyclin-like"/>
    <property type="match status" value="1"/>
</dbReference>
<evidence type="ECO:0000256" key="1">
    <source>
        <dbReference type="RuleBase" id="RU000383"/>
    </source>
</evidence>
<dbReference type="InterPro" id="IPR012388">
    <property type="entry name" value="CABLES1/2"/>
</dbReference>
<accession>A0AAF3EGE3</accession>
<dbReference type="PANTHER" id="PTHR22896:SF0">
    <property type="entry name" value="CYCLIN N-TERMINAL DOMAIN-CONTAINING PROTEIN"/>
    <property type="match status" value="1"/>
</dbReference>
<reference evidence="4" key="1">
    <citation type="submission" date="2024-02" db="UniProtKB">
        <authorList>
            <consortium name="WormBaseParasite"/>
        </authorList>
    </citation>
    <scope>IDENTIFICATION</scope>
</reference>
<dbReference type="Pfam" id="PF00134">
    <property type="entry name" value="Cyclin_N"/>
    <property type="match status" value="1"/>
</dbReference>
<protein>
    <recommendedName>
        <fullName evidence="2">Cyclin-like domain-containing protein</fullName>
    </recommendedName>
</protein>
<evidence type="ECO:0000313" key="4">
    <source>
        <dbReference type="WBParaSite" id="MBELARI_LOCUS13029"/>
    </source>
</evidence>
<dbReference type="PANTHER" id="PTHR22896">
    <property type="entry name" value="CDK5 AND ABL1 ENZYME SUBSTRATE 1"/>
    <property type="match status" value="1"/>
</dbReference>
<keyword evidence="1" id="KW-0195">Cyclin</keyword>
<dbReference type="CDD" id="cd20556">
    <property type="entry name" value="CYCLIN_CABLES"/>
    <property type="match status" value="1"/>
</dbReference>
<dbReference type="AlphaFoldDB" id="A0AAF3EGE3"/>
<sequence length="406" mass="46726">MVKKYKGTYHLLVAQNYLSSLKRTPRIVDEKEAFDEEDDVKKQSTSTEPLIDLENQVVKGKKRGQYVTSKRSIFARISRIVSADEMMQRDEEIEMRMREDEERPGSPASTKEGFTFLKRLKHTLVRAESCERMRHASGQFGNELRPFDFKDDEHEFNFSSLIGGFQRQRTQTMDGVEKSPRVQRRSSAIGSLLGVDSINHPSGVSRASSCEPEIAKIREICEMEADEHIEEIPYSAEIFEKFESGQQMHGGSAGYTSSFSHFRAQDEAKRELNERFRLQFPHIHLTFTKFKSIKRELVSLAFTCELDASTLATALVYFERIVFKGLISKFNRKLVAGACLIVAVKVTDVGRMKIRDVVGEVENRLRESRRELLSYELPICVSLDFDLLPSETFLRPHMDRITFRIV</sequence>
<organism evidence="3 4">
    <name type="scientific">Mesorhabditis belari</name>
    <dbReference type="NCBI Taxonomy" id="2138241"/>
    <lineage>
        <taxon>Eukaryota</taxon>
        <taxon>Metazoa</taxon>
        <taxon>Ecdysozoa</taxon>
        <taxon>Nematoda</taxon>
        <taxon>Chromadorea</taxon>
        <taxon>Rhabditida</taxon>
        <taxon>Rhabditina</taxon>
        <taxon>Rhabditomorpha</taxon>
        <taxon>Rhabditoidea</taxon>
        <taxon>Rhabditidae</taxon>
        <taxon>Mesorhabditinae</taxon>
        <taxon>Mesorhabditis</taxon>
    </lineage>
</organism>
<dbReference type="InterPro" id="IPR036915">
    <property type="entry name" value="Cyclin-like_sf"/>
</dbReference>
<evidence type="ECO:0000259" key="2">
    <source>
        <dbReference type="SMART" id="SM00385"/>
    </source>
</evidence>
<comment type="similarity">
    <text evidence="1">Belongs to the cyclin family.</text>
</comment>
<evidence type="ECO:0000313" key="3">
    <source>
        <dbReference type="Proteomes" id="UP000887575"/>
    </source>
</evidence>
<dbReference type="Gene3D" id="1.10.472.10">
    <property type="entry name" value="Cyclin-like"/>
    <property type="match status" value="1"/>
</dbReference>
<dbReference type="SMART" id="SM00385">
    <property type="entry name" value="CYCLIN"/>
    <property type="match status" value="1"/>
</dbReference>
<dbReference type="Proteomes" id="UP000887575">
    <property type="component" value="Unassembled WGS sequence"/>
</dbReference>
<name>A0AAF3EGE3_9BILA</name>
<dbReference type="WBParaSite" id="MBELARI_LOCUS13029">
    <property type="protein sequence ID" value="MBELARI_LOCUS13029"/>
    <property type="gene ID" value="MBELARI_LOCUS13029"/>
</dbReference>
<dbReference type="GO" id="GO:0051726">
    <property type="term" value="P:regulation of cell cycle"/>
    <property type="evidence" value="ECO:0007669"/>
    <property type="project" value="InterPro"/>
</dbReference>
<dbReference type="InterPro" id="IPR013763">
    <property type="entry name" value="Cyclin-like_dom"/>
</dbReference>
<feature type="domain" description="Cyclin-like" evidence="2">
    <location>
        <begin position="295"/>
        <end position="381"/>
    </location>
</feature>